<gene>
    <name evidence="1" type="ORF">EX895_002635</name>
</gene>
<dbReference type="InterPro" id="IPR018531">
    <property type="entry name" value="DUF1993"/>
</dbReference>
<evidence type="ECO:0000313" key="1">
    <source>
        <dbReference type="EMBL" id="TKY88283.1"/>
    </source>
</evidence>
<dbReference type="RefSeq" id="XP_029740268.1">
    <property type="nucleotide sequence ID" value="XM_029883233.1"/>
</dbReference>
<dbReference type="OrthoDB" id="3724345at2759"/>
<dbReference type="EMBL" id="SRRM01000009">
    <property type="protein sequence ID" value="TKY88283.1"/>
    <property type="molecule type" value="Genomic_DNA"/>
</dbReference>
<dbReference type="Proteomes" id="UP000306050">
    <property type="component" value="Chromosome SGRAM_16"/>
</dbReference>
<name>A0A4U7KUR6_9BASI</name>
<evidence type="ECO:0000313" key="2">
    <source>
        <dbReference type="Proteomes" id="UP000306050"/>
    </source>
</evidence>
<proteinExistence type="predicted"/>
<dbReference type="Gene3D" id="1.20.120.450">
    <property type="entry name" value="dinb family like domain"/>
    <property type="match status" value="1"/>
</dbReference>
<dbReference type="AlphaFoldDB" id="A0A4U7KUR6"/>
<dbReference type="PANTHER" id="PTHR36922">
    <property type="entry name" value="BLL2446 PROTEIN"/>
    <property type="match status" value="1"/>
</dbReference>
<dbReference type="Pfam" id="PF09351">
    <property type="entry name" value="DUF1993"/>
    <property type="match status" value="1"/>
</dbReference>
<dbReference type="GeneID" id="40725530"/>
<sequence>MSSFYQQHIPLVQEVLASFHEILRHGKSYAAEKALDEAALLQARLAPDMLDLRQQLGCVVRYVNRVLEIGQVGVAKEVSEQDATFDSLTAVIDAVQAQLAKIQPERFNANQHGSVRCVSYPSGYRATIPDNALFMSNLLRPLIFFHLTTTYNILRNQGAPLGKAVYMAPWWNPVFEDAWQNCDPPAADPEAVQQHGGPIDK</sequence>
<reference evidence="1 2" key="1">
    <citation type="submission" date="2019-05" db="EMBL/GenBank/DDBJ databases">
        <title>Sporisorium graminicola CBS 10092 draft sequencing and annotation.</title>
        <authorList>
            <person name="Solano-Gonzalez S."/>
            <person name="Caddick M.X."/>
            <person name="Darby A."/>
        </authorList>
    </citation>
    <scope>NUCLEOTIDE SEQUENCE [LARGE SCALE GENOMIC DNA]</scope>
    <source>
        <strain evidence="1 2">CBS 10092</strain>
    </source>
</reference>
<accession>A0A4U7KUR6</accession>
<comment type="caution">
    <text evidence="1">The sequence shown here is derived from an EMBL/GenBank/DDBJ whole genome shotgun (WGS) entry which is preliminary data.</text>
</comment>
<protein>
    <submittedName>
        <fullName evidence="1">Uncharacterized protein</fullName>
    </submittedName>
</protein>
<dbReference type="KEGG" id="sgra:EX895_002635"/>
<keyword evidence="2" id="KW-1185">Reference proteome</keyword>
<dbReference type="PANTHER" id="PTHR36922:SF1">
    <property type="entry name" value="DUF1993 DOMAIN-CONTAINING PROTEIN"/>
    <property type="match status" value="1"/>
</dbReference>
<dbReference type="InterPro" id="IPR034660">
    <property type="entry name" value="DinB/YfiT-like"/>
</dbReference>
<dbReference type="SUPFAM" id="SSF109854">
    <property type="entry name" value="DinB/YfiT-like putative metalloenzymes"/>
    <property type="match status" value="1"/>
</dbReference>
<organism evidence="1 2">
    <name type="scientific">Sporisorium graminicola</name>
    <dbReference type="NCBI Taxonomy" id="280036"/>
    <lineage>
        <taxon>Eukaryota</taxon>
        <taxon>Fungi</taxon>
        <taxon>Dikarya</taxon>
        <taxon>Basidiomycota</taxon>
        <taxon>Ustilaginomycotina</taxon>
        <taxon>Ustilaginomycetes</taxon>
        <taxon>Ustilaginales</taxon>
        <taxon>Ustilaginaceae</taxon>
        <taxon>Sporisorium</taxon>
    </lineage>
</organism>